<dbReference type="GO" id="GO:0043365">
    <property type="term" value="F:[formate-C-acetyltransferase]-activating enzyme activity"/>
    <property type="evidence" value="ECO:0007669"/>
    <property type="project" value="InterPro"/>
</dbReference>
<dbReference type="RefSeq" id="WP_207598425.1">
    <property type="nucleotide sequence ID" value="NZ_JAFNJU010000001.1"/>
</dbReference>
<dbReference type="GO" id="GO:0051539">
    <property type="term" value="F:4 iron, 4 sulfur cluster binding"/>
    <property type="evidence" value="ECO:0007669"/>
    <property type="project" value="UniProtKB-KW"/>
</dbReference>
<dbReference type="InterPro" id="IPR012837">
    <property type="entry name" value="NrdG"/>
</dbReference>
<proteinExistence type="inferred from homology"/>
<comment type="function">
    <text evidence="2 12">Activation of anaerobic ribonucleoside-triphosphate reductase under anaerobic conditions by generation of an organic free radical, using S-adenosylmethionine and reduced flavodoxin as cosubstrates to produce 5'-deoxy-adenosine.</text>
</comment>
<keyword evidence="5" id="KW-0004">4Fe-4S</keyword>
<evidence type="ECO:0000256" key="9">
    <source>
        <dbReference type="ARBA" id="ARBA00023004"/>
    </source>
</evidence>
<comment type="caution">
    <text evidence="13">The sequence shown here is derived from an EMBL/GenBank/DDBJ whole genome shotgun (WGS) entry which is preliminary data.</text>
</comment>
<evidence type="ECO:0000256" key="6">
    <source>
        <dbReference type="ARBA" id="ARBA00022691"/>
    </source>
</evidence>
<dbReference type="EMBL" id="JAFNJU010000001">
    <property type="protein sequence ID" value="MBO1263929.1"/>
    <property type="molecule type" value="Genomic_DNA"/>
</dbReference>
<dbReference type="SUPFAM" id="SSF102114">
    <property type="entry name" value="Radical SAM enzymes"/>
    <property type="match status" value="1"/>
</dbReference>
<name>A0A939H7J8_9CLOT</name>
<dbReference type="Proteomes" id="UP000664218">
    <property type="component" value="Unassembled WGS sequence"/>
</dbReference>
<comment type="cofactor">
    <cofactor evidence="1">
        <name>[4Fe-4S] cluster</name>
        <dbReference type="ChEBI" id="CHEBI:49883"/>
    </cofactor>
</comment>
<dbReference type="InterPro" id="IPR013785">
    <property type="entry name" value="Aldolase_TIM"/>
</dbReference>
<evidence type="ECO:0000256" key="3">
    <source>
        <dbReference type="ARBA" id="ARBA00009777"/>
    </source>
</evidence>
<dbReference type="Gene3D" id="3.20.20.70">
    <property type="entry name" value="Aldolase class I"/>
    <property type="match status" value="1"/>
</dbReference>
<dbReference type="SFLD" id="SFLDF00299">
    <property type="entry name" value="anaerobic_ribonucleoside-triph"/>
    <property type="match status" value="1"/>
</dbReference>
<evidence type="ECO:0000256" key="11">
    <source>
        <dbReference type="ARBA" id="ARBA00047365"/>
    </source>
</evidence>
<evidence type="ECO:0000256" key="12">
    <source>
        <dbReference type="PIRNR" id="PIRNR000368"/>
    </source>
</evidence>
<dbReference type="CDD" id="cd01335">
    <property type="entry name" value="Radical_SAM"/>
    <property type="match status" value="1"/>
</dbReference>
<evidence type="ECO:0000256" key="7">
    <source>
        <dbReference type="ARBA" id="ARBA00022723"/>
    </source>
</evidence>
<dbReference type="EC" id="1.97.1.-" evidence="12"/>
<dbReference type="PANTHER" id="PTHR30352">
    <property type="entry name" value="PYRUVATE FORMATE-LYASE-ACTIVATING ENZYME"/>
    <property type="match status" value="1"/>
</dbReference>
<dbReference type="PIRSF" id="PIRSF000368">
    <property type="entry name" value="NrdG"/>
    <property type="match status" value="1"/>
</dbReference>
<dbReference type="SFLD" id="SFLDG01066">
    <property type="entry name" value="organic_radical-activating_enz"/>
    <property type="match status" value="1"/>
</dbReference>
<evidence type="ECO:0000313" key="13">
    <source>
        <dbReference type="EMBL" id="MBO1263929.1"/>
    </source>
</evidence>
<dbReference type="InterPro" id="IPR034457">
    <property type="entry name" value="Organic_radical-activating"/>
</dbReference>
<gene>
    <name evidence="13" type="primary">nrdG</name>
    <name evidence="13" type="ORF">J3A84_02590</name>
</gene>
<evidence type="ECO:0000256" key="1">
    <source>
        <dbReference type="ARBA" id="ARBA00001966"/>
    </source>
</evidence>
<dbReference type="GO" id="GO:0004748">
    <property type="term" value="F:ribonucleoside-diphosphate reductase activity, thioredoxin disulfide as acceptor"/>
    <property type="evidence" value="ECO:0007669"/>
    <property type="project" value="TreeGrafter"/>
</dbReference>
<keyword evidence="10" id="KW-0411">Iron-sulfur</keyword>
<evidence type="ECO:0000256" key="4">
    <source>
        <dbReference type="ARBA" id="ARBA00014281"/>
    </source>
</evidence>
<comment type="catalytic activity">
    <reaction evidence="11">
        <text>glycyl-[protein] + reduced [flavodoxin] + S-adenosyl-L-methionine = glycin-2-yl radical-[protein] + semiquinone [flavodoxin] + 5'-deoxyadenosine + L-methionine + H(+)</text>
        <dbReference type="Rhea" id="RHEA:61976"/>
        <dbReference type="Rhea" id="RHEA-COMP:10622"/>
        <dbReference type="Rhea" id="RHEA-COMP:14480"/>
        <dbReference type="Rhea" id="RHEA-COMP:15993"/>
        <dbReference type="Rhea" id="RHEA-COMP:15994"/>
        <dbReference type="ChEBI" id="CHEBI:15378"/>
        <dbReference type="ChEBI" id="CHEBI:17319"/>
        <dbReference type="ChEBI" id="CHEBI:29947"/>
        <dbReference type="ChEBI" id="CHEBI:32722"/>
        <dbReference type="ChEBI" id="CHEBI:57618"/>
        <dbReference type="ChEBI" id="CHEBI:57844"/>
        <dbReference type="ChEBI" id="CHEBI:59789"/>
        <dbReference type="ChEBI" id="CHEBI:140311"/>
    </reaction>
</comment>
<dbReference type="NCBIfam" id="TIGR02491">
    <property type="entry name" value="NrdG"/>
    <property type="match status" value="1"/>
</dbReference>
<keyword evidence="6" id="KW-0949">S-adenosyl-L-methionine</keyword>
<dbReference type="PROSITE" id="PS01087">
    <property type="entry name" value="RADICAL_ACTIVATING"/>
    <property type="match status" value="1"/>
</dbReference>
<dbReference type="SFLD" id="SFLDS00029">
    <property type="entry name" value="Radical_SAM"/>
    <property type="match status" value="1"/>
</dbReference>
<evidence type="ECO:0000256" key="2">
    <source>
        <dbReference type="ARBA" id="ARBA00003852"/>
    </source>
</evidence>
<dbReference type="InterPro" id="IPR058240">
    <property type="entry name" value="rSAM_sf"/>
</dbReference>
<dbReference type="AlphaFoldDB" id="A0A939H7J8"/>
<evidence type="ECO:0000256" key="10">
    <source>
        <dbReference type="ARBA" id="ARBA00023014"/>
    </source>
</evidence>
<keyword evidence="8 12" id="KW-0560">Oxidoreductase</keyword>
<keyword evidence="14" id="KW-1185">Reference proteome</keyword>
<sequence length="169" mass="19091">MIRIAGIIKESITDGEGLRLVVFAQGCKHQCPGCHNPDTHPFEGGSTIQKEEIIEMILENPLLDGITFSGGDPFFQVEAFLQLSLLIREKVTPHFPHFTIMAYTGFTYEKLMESSPIYSPLLNEIDVLIDGPYIQSQRTMDLNFIGSVNQRILNMKETLIQQKPVLYSM</sequence>
<accession>A0A939H7J8</accession>
<comment type="similarity">
    <text evidence="3 12">Belongs to the organic radical-activating enzymes family.</text>
</comment>
<evidence type="ECO:0000256" key="8">
    <source>
        <dbReference type="ARBA" id="ARBA00023002"/>
    </source>
</evidence>
<protein>
    <recommendedName>
        <fullName evidence="4 12">Anaerobic ribonucleoside-triphosphate reductase-activating protein</fullName>
        <ecNumber evidence="12">1.97.1.-</ecNumber>
    </recommendedName>
</protein>
<evidence type="ECO:0000313" key="14">
    <source>
        <dbReference type="Proteomes" id="UP000664218"/>
    </source>
</evidence>
<dbReference type="GO" id="GO:0046872">
    <property type="term" value="F:metal ion binding"/>
    <property type="evidence" value="ECO:0007669"/>
    <property type="project" value="UniProtKB-KW"/>
</dbReference>
<dbReference type="Pfam" id="PF13353">
    <property type="entry name" value="Fer4_12"/>
    <property type="match status" value="1"/>
</dbReference>
<keyword evidence="9" id="KW-0408">Iron</keyword>
<dbReference type="InterPro" id="IPR007197">
    <property type="entry name" value="rSAM"/>
</dbReference>
<dbReference type="SFLD" id="SFLDG01063">
    <property type="entry name" value="activating_enzymes__group_1"/>
    <property type="match status" value="1"/>
</dbReference>
<reference evidence="13" key="1">
    <citation type="submission" date="2021-03" db="EMBL/GenBank/DDBJ databases">
        <title>Proteiniclasticum marinus sp. nov., isolated from tidal flat sediment.</title>
        <authorList>
            <person name="Namirimu T."/>
            <person name="Yang J.-A."/>
            <person name="Yang S.-H."/>
            <person name="Kim Y.-J."/>
            <person name="Kwon K.K."/>
        </authorList>
    </citation>
    <scope>NUCLEOTIDE SEQUENCE</scope>
    <source>
        <strain evidence="13">SCR006</strain>
    </source>
</reference>
<organism evidence="13 14">
    <name type="scientific">Proteiniclasticum aestuarii</name>
    <dbReference type="NCBI Taxonomy" id="2817862"/>
    <lineage>
        <taxon>Bacteria</taxon>
        <taxon>Bacillati</taxon>
        <taxon>Bacillota</taxon>
        <taxon>Clostridia</taxon>
        <taxon>Eubacteriales</taxon>
        <taxon>Clostridiaceae</taxon>
        <taxon>Proteiniclasticum</taxon>
    </lineage>
</organism>
<keyword evidence="7" id="KW-0479">Metal-binding</keyword>
<dbReference type="PANTHER" id="PTHR30352:SF2">
    <property type="entry name" value="ANAEROBIC RIBONUCLEOSIDE-TRIPHOSPHATE REDUCTASE-ACTIVATING PROTEIN"/>
    <property type="match status" value="1"/>
</dbReference>
<dbReference type="InterPro" id="IPR001989">
    <property type="entry name" value="Radical_activat_CS"/>
</dbReference>
<evidence type="ECO:0000256" key="5">
    <source>
        <dbReference type="ARBA" id="ARBA00022485"/>
    </source>
</evidence>